<evidence type="ECO:0000313" key="3">
    <source>
        <dbReference type="Proteomes" id="UP000241690"/>
    </source>
</evidence>
<gene>
    <name evidence="2" type="ORF">M431DRAFT_495506</name>
</gene>
<keyword evidence="1" id="KW-0732">Signal</keyword>
<protein>
    <recommendedName>
        <fullName evidence="4">Major facilitator superfamily (MFS) profile domain-containing protein</fullName>
    </recommendedName>
</protein>
<feature type="chain" id="PRO_5015436641" description="Major facilitator superfamily (MFS) profile domain-containing protein" evidence="1">
    <location>
        <begin position="22"/>
        <end position="66"/>
    </location>
</feature>
<organism evidence="2 3">
    <name type="scientific">Trichoderma harzianum CBS 226.95</name>
    <dbReference type="NCBI Taxonomy" id="983964"/>
    <lineage>
        <taxon>Eukaryota</taxon>
        <taxon>Fungi</taxon>
        <taxon>Dikarya</taxon>
        <taxon>Ascomycota</taxon>
        <taxon>Pezizomycotina</taxon>
        <taxon>Sordariomycetes</taxon>
        <taxon>Hypocreomycetidae</taxon>
        <taxon>Hypocreales</taxon>
        <taxon>Hypocreaceae</taxon>
        <taxon>Trichoderma</taxon>
    </lineage>
</organism>
<name>A0A2T4A8Y6_TRIHA</name>
<sequence>MIVSANLCIWGFSFFVAGVNDASTSALTPYINREYNINSAIVSNIYSPLLPTLIPADFSVLVRCLS</sequence>
<dbReference type="AlphaFoldDB" id="A0A2T4A8Y6"/>
<proteinExistence type="predicted"/>
<dbReference type="RefSeq" id="XP_024773216.1">
    <property type="nucleotide sequence ID" value="XM_024917373.1"/>
</dbReference>
<dbReference type="GeneID" id="36625942"/>
<evidence type="ECO:0008006" key="4">
    <source>
        <dbReference type="Google" id="ProtNLM"/>
    </source>
</evidence>
<accession>A0A2T4A8Y6</accession>
<dbReference type="EMBL" id="KZ679681">
    <property type="protein sequence ID" value="PTB53539.1"/>
    <property type="molecule type" value="Genomic_DNA"/>
</dbReference>
<reference evidence="2 3" key="1">
    <citation type="submission" date="2016-07" db="EMBL/GenBank/DDBJ databases">
        <title>Multiple horizontal gene transfer events from other fungi enriched the ability of initially mycotrophic Trichoderma (Ascomycota) to feed on dead plant biomass.</title>
        <authorList>
            <consortium name="DOE Joint Genome Institute"/>
            <person name="Aerts A."/>
            <person name="Atanasova L."/>
            <person name="Chenthamara K."/>
            <person name="Zhang J."/>
            <person name="Grujic M."/>
            <person name="Henrissat B."/>
            <person name="Kuo A."/>
            <person name="Salamov A."/>
            <person name="Lipzen A."/>
            <person name="Labutti K."/>
            <person name="Barry K."/>
            <person name="Miao Y."/>
            <person name="Rahimi M.J."/>
            <person name="Shen Q."/>
            <person name="Grigoriev I.V."/>
            <person name="Kubicek C.P."/>
            <person name="Druzhinina I.S."/>
        </authorList>
    </citation>
    <scope>NUCLEOTIDE SEQUENCE [LARGE SCALE GENOMIC DNA]</scope>
    <source>
        <strain evidence="2 3">CBS 226.95</strain>
    </source>
</reference>
<feature type="signal peptide" evidence="1">
    <location>
        <begin position="1"/>
        <end position="21"/>
    </location>
</feature>
<dbReference type="Proteomes" id="UP000241690">
    <property type="component" value="Unassembled WGS sequence"/>
</dbReference>
<evidence type="ECO:0000256" key="1">
    <source>
        <dbReference type="SAM" id="SignalP"/>
    </source>
</evidence>
<evidence type="ECO:0000313" key="2">
    <source>
        <dbReference type="EMBL" id="PTB53539.1"/>
    </source>
</evidence>
<keyword evidence="3" id="KW-1185">Reference proteome</keyword>